<keyword evidence="3 7" id="KW-0812">Transmembrane</keyword>
<reference evidence="8 9" key="1">
    <citation type="submission" date="2019-02" db="EMBL/GenBank/DDBJ databases">
        <title>Deep-cultivation of Planctomycetes and their phenomic and genomic characterization uncovers novel biology.</title>
        <authorList>
            <person name="Wiegand S."/>
            <person name="Jogler M."/>
            <person name="Boedeker C."/>
            <person name="Pinto D."/>
            <person name="Vollmers J."/>
            <person name="Rivas-Marin E."/>
            <person name="Kohn T."/>
            <person name="Peeters S.H."/>
            <person name="Heuer A."/>
            <person name="Rast P."/>
            <person name="Oberbeckmann S."/>
            <person name="Bunk B."/>
            <person name="Jeske O."/>
            <person name="Meyerdierks A."/>
            <person name="Storesund J.E."/>
            <person name="Kallscheuer N."/>
            <person name="Luecker S."/>
            <person name="Lage O.M."/>
            <person name="Pohl T."/>
            <person name="Merkel B.J."/>
            <person name="Hornburger P."/>
            <person name="Mueller R.-W."/>
            <person name="Bruemmer F."/>
            <person name="Labrenz M."/>
            <person name="Spormann A.M."/>
            <person name="Op Den Camp H."/>
            <person name="Overmann J."/>
            <person name="Amann R."/>
            <person name="Jetten M.S.M."/>
            <person name="Mascher T."/>
            <person name="Medema M.H."/>
            <person name="Devos D.P."/>
            <person name="Kaster A.-K."/>
            <person name="Ovreas L."/>
            <person name="Rohde M."/>
            <person name="Galperin M.Y."/>
            <person name="Jogler C."/>
        </authorList>
    </citation>
    <scope>NUCLEOTIDE SEQUENCE [LARGE SCALE GENOMIC DNA]</scope>
    <source>
        <strain evidence="8 9">Pan14r</strain>
    </source>
</reference>
<dbReference type="Gene3D" id="1.20.1600.10">
    <property type="entry name" value="Outer membrane efflux proteins (OEP)"/>
    <property type="match status" value="1"/>
</dbReference>
<evidence type="ECO:0000256" key="5">
    <source>
        <dbReference type="ARBA" id="ARBA00023237"/>
    </source>
</evidence>
<dbReference type="SUPFAM" id="SSF56954">
    <property type="entry name" value="Outer membrane efflux proteins (OEP)"/>
    <property type="match status" value="1"/>
</dbReference>
<dbReference type="GO" id="GO:0015562">
    <property type="term" value="F:efflux transmembrane transporter activity"/>
    <property type="evidence" value="ECO:0007669"/>
    <property type="project" value="InterPro"/>
</dbReference>
<dbReference type="EMBL" id="SJPL01000001">
    <property type="protein sequence ID" value="TWT68349.1"/>
    <property type="molecule type" value="Genomic_DNA"/>
</dbReference>
<name>A0A5C5Y0H9_9PLAN</name>
<accession>A0A5C5Y0H9</accession>
<keyword evidence="9" id="KW-1185">Reference proteome</keyword>
<comment type="subcellular location">
    <subcellularLocation>
        <location evidence="1">Cell outer membrane</location>
    </subcellularLocation>
</comment>
<protein>
    <submittedName>
        <fullName evidence="8">Outer membrane efflux protein</fullName>
    </submittedName>
</protein>
<keyword evidence="7" id="KW-1133">Transmembrane helix</keyword>
<feature type="compositionally biased region" description="Polar residues" evidence="6">
    <location>
        <begin position="1"/>
        <end position="13"/>
    </location>
</feature>
<dbReference type="GO" id="GO:1990281">
    <property type="term" value="C:efflux pump complex"/>
    <property type="evidence" value="ECO:0007669"/>
    <property type="project" value="TreeGrafter"/>
</dbReference>
<dbReference type="GO" id="GO:0009279">
    <property type="term" value="C:cell outer membrane"/>
    <property type="evidence" value="ECO:0007669"/>
    <property type="project" value="UniProtKB-SubCell"/>
</dbReference>
<evidence type="ECO:0000256" key="2">
    <source>
        <dbReference type="ARBA" id="ARBA00022452"/>
    </source>
</evidence>
<proteinExistence type="predicted"/>
<dbReference type="RefSeq" id="WP_145296569.1">
    <property type="nucleotide sequence ID" value="NZ_CP036319.1"/>
</dbReference>
<feature type="transmembrane region" description="Helical" evidence="7">
    <location>
        <begin position="27"/>
        <end position="50"/>
    </location>
</feature>
<evidence type="ECO:0000256" key="3">
    <source>
        <dbReference type="ARBA" id="ARBA00022692"/>
    </source>
</evidence>
<evidence type="ECO:0000256" key="4">
    <source>
        <dbReference type="ARBA" id="ARBA00023136"/>
    </source>
</evidence>
<organism evidence="8 9">
    <name type="scientific">Crateriforma conspicua</name>
    <dbReference type="NCBI Taxonomy" id="2527996"/>
    <lineage>
        <taxon>Bacteria</taxon>
        <taxon>Pseudomonadati</taxon>
        <taxon>Planctomycetota</taxon>
        <taxon>Planctomycetia</taxon>
        <taxon>Planctomycetales</taxon>
        <taxon>Planctomycetaceae</taxon>
        <taxon>Crateriforma</taxon>
    </lineage>
</organism>
<dbReference type="OrthoDB" id="229865at2"/>
<feature type="region of interest" description="Disordered" evidence="6">
    <location>
        <begin position="637"/>
        <end position="722"/>
    </location>
</feature>
<evidence type="ECO:0000256" key="6">
    <source>
        <dbReference type="SAM" id="MobiDB-lite"/>
    </source>
</evidence>
<keyword evidence="4 7" id="KW-0472">Membrane</keyword>
<sequence length="722" mass="80003">MSDTTSPHSSADASTKRRSRRFERKRALVAAIVIGTVVQSIGGCGVFRHLPDGPHDTKTSYHDNSALRIEYPEVAQCATPTSQAARAASAPVTLEDPSKIPALEMTLDEAIRRAISQSPVLRRTGTNAVVSPQSVSTVYDPAMAHSDPFSGVEAALAAFDAQYAQTLSWNKVDTPNNVDPNNPIAIQFSPLALQATQSVFSNELSKRTAQGASFALRHNVNYDRNNRPFNFLRSSFIGYFEAEYRQPLMRGAGTQFNRIVGNGSVPGQYNGVLIARVNEDVSLAEFERNVIGVVSDVEAAYWNLATAYRVLEANLKGRESALQTLQFQQVRLEVGTGRRDEEAQARSQYYQFDAQVQNALGGTQGLYELERELRYLIGMPASDGTLIRPTTDPIDVRVTFDWNSALSQALQRRVEIRRQRLQVKRREMELYAARLNKRPQLDFLGIYRVRGLGDHLIGSEGHGSLDNLYGEITGGQFEEWQMGMELSLPVGLRAASAAIANAKLTLQRERALLSDAELRVSHELTAATRALEVTYQLVETNYNRYLADLRQVEVLRRRYLDGTDNINFLLQAQRQVVTSEQQFYQALAAYNLAIRDVHGNKGSLLAYNQIQLGEGPWCPDAYRDAYEVGRFLKPRHQPEKVHVPRPVSSGPFDPSAIQSTGMPVTSEVYQPMPPSQGGNEGPVKEDDDGITPAPKDDPDTNKTGKNETVAGVVPILVPDVRR</sequence>
<gene>
    <name evidence="8" type="ORF">Pan14r_05930</name>
</gene>
<dbReference type="GO" id="GO:0015288">
    <property type="term" value="F:porin activity"/>
    <property type="evidence" value="ECO:0007669"/>
    <property type="project" value="TreeGrafter"/>
</dbReference>
<evidence type="ECO:0000256" key="1">
    <source>
        <dbReference type="ARBA" id="ARBA00004442"/>
    </source>
</evidence>
<dbReference type="InterPro" id="IPR051906">
    <property type="entry name" value="TolC-like"/>
</dbReference>
<feature type="region of interest" description="Disordered" evidence="6">
    <location>
        <begin position="1"/>
        <end position="20"/>
    </location>
</feature>
<comment type="caution">
    <text evidence="8">The sequence shown here is derived from an EMBL/GenBank/DDBJ whole genome shotgun (WGS) entry which is preliminary data.</text>
</comment>
<keyword evidence="5" id="KW-0998">Cell outer membrane</keyword>
<dbReference type="Proteomes" id="UP000317238">
    <property type="component" value="Unassembled WGS sequence"/>
</dbReference>
<dbReference type="AlphaFoldDB" id="A0A5C5Y0H9"/>
<feature type="compositionally biased region" description="Basic and acidic residues" evidence="6">
    <location>
        <begin position="694"/>
        <end position="705"/>
    </location>
</feature>
<dbReference type="PANTHER" id="PTHR30026">
    <property type="entry name" value="OUTER MEMBRANE PROTEIN TOLC"/>
    <property type="match status" value="1"/>
</dbReference>
<evidence type="ECO:0000313" key="8">
    <source>
        <dbReference type="EMBL" id="TWT68349.1"/>
    </source>
</evidence>
<evidence type="ECO:0000313" key="9">
    <source>
        <dbReference type="Proteomes" id="UP000317238"/>
    </source>
</evidence>
<keyword evidence="2" id="KW-1134">Transmembrane beta strand</keyword>
<dbReference type="PANTHER" id="PTHR30026:SF23">
    <property type="entry name" value="TO APRF-PUTATIVE OUTER MEMBRANE EFFLUX PROTEIN OR SECRETED ALKALINE PHOSPHATASE-RELATED"/>
    <property type="match status" value="1"/>
</dbReference>
<evidence type="ECO:0000256" key="7">
    <source>
        <dbReference type="SAM" id="Phobius"/>
    </source>
</evidence>